<proteinExistence type="predicted"/>
<evidence type="ECO:0000313" key="3">
    <source>
        <dbReference type="Proteomes" id="UP000887023"/>
    </source>
</evidence>
<feature type="domain" description="AB hydrolase-1" evidence="1">
    <location>
        <begin position="25"/>
        <end position="268"/>
    </location>
</feature>
<dbReference type="InterPro" id="IPR000073">
    <property type="entry name" value="AB_hydrolase_1"/>
</dbReference>
<protein>
    <submittedName>
        <fullName evidence="2">Alpha/beta hydrolase</fullName>
    </submittedName>
</protein>
<accession>A0ABX8SCJ9</accession>
<dbReference type="GO" id="GO:0016787">
    <property type="term" value="F:hydrolase activity"/>
    <property type="evidence" value="ECO:0007669"/>
    <property type="project" value="UniProtKB-KW"/>
</dbReference>
<organism evidence="2 3">
    <name type="scientific">Skermania pinensis</name>
    <dbReference type="NCBI Taxonomy" id="39122"/>
    <lineage>
        <taxon>Bacteria</taxon>
        <taxon>Bacillati</taxon>
        <taxon>Actinomycetota</taxon>
        <taxon>Actinomycetes</taxon>
        <taxon>Mycobacteriales</taxon>
        <taxon>Gordoniaceae</taxon>
        <taxon>Skermania</taxon>
    </lineage>
</organism>
<keyword evidence="3" id="KW-1185">Reference proteome</keyword>
<dbReference type="Pfam" id="PF00561">
    <property type="entry name" value="Abhydrolase_1"/>
    <property type="match status" value="1"/>
</dbReference>
<sequence length="284" mass="31156">MIDIVGNTIDFRALAWGRPGDRLALLLHGYPDTAYTWRHLGPELAARGYRAVAPFTRGYAPTGLAPDDSYRVADLVADTLALHDRLGDERAVLVGHDWGALTAWGVAATAPGRFARVAALAVPPPAAFRASLTDRRQLRVSLRQIRMSWYVGYNQVPGSERLLPRVIPALWRDWSPGYDAGEDVQHVLAALARPEHRRAALRYYRSNLGLLRADSPTAAAQQPALYLHGAQDGCLQAALVQAHPETLPAGSRHLVLPALGHFLHLEDPALVNRHIVDWLDADLP</sequence>
<reference evidence="2" key="1">
    <citation type="submission" date="2021-07" db="EMBL/GenBank/DDBJ databases">
        <title>Candidatus Kaistella beijingensis sp. nov. isolated from a municipal wastewater treatment plant is involved in sludge foaming.</title>
        <authorList>
            <person name="Song Y."/>
            <person name="Liu S.-J."/>
        </authorList>
    </citation>
    <scope>NUCLEOTIDE SEQUENCE</scope>
    <source>
        <strain evidence="2">DSM 43998</strain>
    </source>
</reference>
<evidence type="ECO:0000313" key="2">
    <source>
        <dbReference type="EMBL" id="QXQ15594.1"/>
    </source>
</evidence>
<keyword evidence="2" id="KW-0378">Hydrolase</keyword>
<dbReference type="EMBL" id="CP079105">
    <property type="protein sequence ID" value="QXQ15594.1"/>
    <property type="molecule type" value="Genomic_DNA"/>
</dbReference>
<evidence type="ECO:0000259" key="1">
    <source>
        <dbReference type="Pfam" id="PF00561"/>
    </source>
</evidence>
<name>A0ABX8SCJ9_9ACTN</name>
<dbReference type="Proteomes" id="UP000887023">
    <property type="component" value="Chromosome"/>
</dbReference>
<dbReference type="PANTHER" id="PTHR43329">
    <property type="entry name" value="EPOXIDE HYDROLASE"/>
    <property type="match status" value="1"/>
</dbReference>
<gene>
    <name evidence="2" type="ORF">KV203_01140</name>
</gene>